<dbReference type="PROSITE" id="PS00383">
    <property type="entry name" value="TYR_PHOSPHATASE_1"/>
    <property type="match status" value="1"/>
</dbReference>
<dbReference type="Gene3D" id="3.90.190.10">
    <property type="entry name" value="Protein tyrosine phosphatase superfamily"/>
    <property type="match status" value="1"/>
</dbReference>
<dbReference type="SUPFAM" id="SSF52799">
    <property type="entry name" value="(Phosphotyrosine protein) phosphatases II"/>
    <property type="match status" value="1"/>
</dbReference>
<dbReference type="AlphaFoldDB" id="A0AA39WDL5"/>
<dbReference type="PROSITE" id="PS50056">
    <property type="entry name" value="TYR_PHOSPHATASE_2"/>
    <property type="match status" value="1"/>
</dbReference>
<evidence type="ECO:0000313" key="2">
    <source>
        <dbReference type="EMBL" id="KAK0613438.1"/>
    </source>
</evidence>
<gene>
    <name evidence="2" type="ORF">B0T14DRAFT_605954</name>
</gene>
<dbReference type="GO" id="GO:0004721">
    <property type="term" value="F:phosphoprotein phosphatase activity"/>
    <property type="evidence" value="ECO:0007669"/>
    <property type="project" value="InterPro"/>
</dbReference>
<evidence type="ECO:0000313" key="3">
    <source>
        <dbReference type="Proteomes" id="UP001175000"/>
    </source>
</evidence>
<accession>A0AA39WDL5</accession>
<name>A0AA39WDL5_9PEZI</name>
<dbReference type="Proteomes" id="UP001175000">
    <property type="component" value="Unassembled WGS sequence"/>
</dbReference>
<dbReference type="InterPro" id="IPR000387">
    <property type="entry name" value="Tyr_Pase_dom"/>
</dbReference>
<sequence length="286" mass="30764">MSTTAPTAQTLLSIAETDVTTPIPTPTLLPILTSPPFLHIPGTFNSRDLGLLPYPAGTPRIKPNLIIRTASLQGLTDEGAAAIRKLGVKTIYDLRSIKEHETAPDPVVEGVSGVWVKGDERDAMEDVRGFVEGGGEKGYEGMYLGVLGDYRDAFKRVLEGVRDGGGVEALVVHCNAGRDRTGVISGMLLGLAGVDPDIIALDFMLSRIGTEPAREQLLAFAMRGTGVTSVDEPGFYNLCSLRVSSWERFVKGVEREFGGWEGYVTGTLGFSQEELDKIKKNLVAEP</sequence>
<protein>
    <submittedName>
        <fullName evidence="2">Protein-tyrosine phosphatase-like protein</fullName>
    </submittedName>
</protein>
<dbReference type="InterPro" id="IPR016130">
    <property type="entry name" value="Tyr_Pase_AS"/>
</dbReference>
<evidence type="ECO:0000259" key="1">
    <source>
        <dbReference type="PROSITE" id="PS50056"/>
    </source>
</evidence>
<dbReference type="InterPro" id="IPR026893">
    <property type="entry name" value="Tyr/Ser_Pase_IphP-type"/>
</dbReference>
<dbReference type="EMBL" id="JAULSU010000006">
    <property type="protein sequence ID" value="KAK0613438.1"/>
    <property type="molecule type" value="Genomic_DNA"/>
</dbReference>
<dbReference type="InterPro" id="IPR029021">
    <property type="entry name" value="Prot-tyrosine_phosphatase-like"/>
</dbReference>
<comment type="caution">
    <text evidence="2">The sequence shown here is derived from an EMBL/GenBank/DDBJ whole genome shotgun (WGS) entry which is preliminary data.</text>
</comment>
<organism evidence="2 3">
    <name type="scientific">Immersiella caudata</name>
    <dbReference type="NCBI Taxonomy" id="314043"/>
    <lineage>
        <taxon>Eukaryota</taxon>
        <taxon>Fungi</taxon>
        <taxon>Dikarya</taxon>
        <taxon>Ascomycota</taxon>
        <taxon>Pezizomycotina</taxon>
        <taxon>Sordariomycetes</taxon>
        <taxon>Sordariomycetidae</taxon>
        <taxon>Sordariales</taxon>
        <taxon>Lasiosphaeriaceae</taxon>
        <taxon>Immersiella</taxon>
    </lineage>
</organism>
<dbReference type="Pfam" id="PF13350">
    <property type="entry name" value="Y_phosphatase3"/>
    <property type="match status" value="1"/>
</dbReference>
<proteinExistence type="predicted"/>
<feature type="domain" description="Tyrosine specific protein phosphatases" evidence="1">
    <location>
        <begin position="148"/>
        <end position="218"/>
    </location>
</feature>
<keyword evidence="3" id="KW-1185">Reference proteome</keyword>
<reference evidence="2" key="1">
    <citation type="submission" date="2023-06" db="EMBL/GenBank/DDBJ databases">
        <title>Genome-scale phylogeny and comparative genomics of the fungal order Sordariales.</title>
        <authorList>
            <consortium name="Lawrence Berkeley National Laboratory"/>
            <person name="Hensen N."/>
            <person name="Bonometti L."/>
            <person name="Westerberg I."/>
            <person name="Brannstrom I.O."/>
            <person name="Guillou S."/>
            <person name="Cros-Aarteil S."/>
            <person name="Calhoun S."/>
            <person name="Haridas S."/>
            <person name="Kuo A."/>
            <person name="Mondo S."/>
            <person name="Pangilinan J."/>
            <person name="Riley R."/>
            <person name="Labutti K."/>
            <person name="Andreopoulos B."/>
            <person name="Lipzen A."/>
            <person name="Chen C."/>
            <person name="Yanf M."/>
            <person name="Daum C."/>
            <person name="Ng V."/>
            <person name="Clum A."/>
            <person name="Steindorff A."/>
            <person name="Ohm R."/>
            <person name="Martin F."/>
            <person name="Silar P."/>
            <person name="Natvig D."/>
            <person name="Lalanne C."/>
            <person name="Gautier V."/>
            <person name="Ament-Velasquez S.L."/>
            <person name="Kruys A."/>
            <person name="Hutchinson M.I."/>
            <person name="Powell A.J."/>
            <person name="Barry K."/>
            <person name="Miller A.N."/>
            <person name="Grigoriev I.V."/>
            <person name="Debuchy R."/>
            <person name="Gladieux P."/>
            <person name="Thoren M.H."/>
            <person name="Johannesson H."/>
        </authorList>
    </citation>
    <scope>NUCLEOTIDE SEQUENCE</scope>
    <source>
        <strain evidence="2">CBS 606.72</strain>
    </source>
</reference>